<keyword evidence="4" id="KW-0378">Hydrolase</keyword>
<dbReference type="InterPro" id="IPR015021">
    <property type="entry name" value="C11orf54_DUF1907"/>
</dbReference>
<keyword evidence="5" id="KW-0862">Zinc</keyword>
<dbReference type="Pfam" id="PF08925">
    <property type="entry name" value="DUF1907"/>
    <property type="match status" value="1"/>
</dbReference>
<feature type="domain" description="DUF1907" evidence="7">
    <location>
        <begin position="29"/>
        <end position="302"/>
    </location>
</feature>
<evidence type="ECO:0000259" key="7">
    <source>
        <dbReference type="SMART" id="SM01168"/>
    </source>
</evidence>
<dbReference type="PANTHER" id="PTHR13204:SF1">
    <property type="entry name" value="ESTER HYDROLASE C11ORF54"/>
    <property type="match status" value="1"/>
</dbReference>
<evidence type="ECO:0000256" key="3">
    <source>
        <dbReference type="ARBA" id="ARBA00022723"/>
    </source>
</evidence>
<evidence type="ECO:0000313" key="9">
    <source>
        <dbReference type="Proteomes" id="UP001187531"/>
    </source>
</evidence>
<keyword evidence="6" id="KW-0539">Nucleus</keyword>
<evidence type="ECO:0000256" key="4">
    <source>
        <dbReference type="ARBA" id="ARBA00022801"/>
    </source>
</evidence>
<sequence length="314" mass="35209">MELPKFLFYAPYNPYNKVTNDAGENLSLVINLSLAQNVKSRNLLFFLYRLELFYRICGRPCLVDIGGVPNLVPLVKRDVYYDLSHLSNWLDMKEGLAIGAGAGPWKYVGVNSELIANFAFGSGTIEKSMSYIAKLDPETEKPIVETLPPGENNCAVLLNLLCSEGKPGKVIKVECKNRKGGLNFVSCMRNAMWKRFPCKFLGLGGVFVIKKGKAKLHIMPDFSEKPLNSDEEVASWLKFVEASSPLTCLSVFVTSDADMDLRVEHTHCFSSYGEGGHYHYDTTPEEVAYEGYFVLGETMYRVDRPTETHQIGRD</sequence>
<dbReference type="Proteomes" id="UP001187531">
    <property type="component" value="Unassembled WGS sequence"/>
</dbReference>
<dbReference type="GO" id="GO:0016788">
    <property type="term" value="F:hydrolase activity, acting on ester bonds"/>
    <property type="evidence" value="ECO:0007669"/>
    <property type="project" value="TreeGrafter"/>
</dbReference>
<dbReference type="GO" id="GO:0005634">
    <property type="term" value="C:nucleus"/>
    <property type="evidence" value="ECO:0007669"/>
    <property type="project" value="UniProtKB-SubCell"/>
</dbReference>
<dbReference type="GO" id="GO:0008270">
    <property type="term" value="F:zinc ion binding"/>
    <property type="evidence" value="ECO:0007669"/>
    <property type="project" value="TreeGrafter"/>
</dbReference>
<protein>
    <recommendedName>
        <fullName evidence="7">DUF1907 domain-containing protein</fullName>
    </recommendedName>
</protein>
<comment type="caution">
    <text evidence="8">The sequence shown here is derived from an EMBL/GenBank/DDBJ whole genome shotgun (WGS) entry which is preliminary data.</text>
</comment>
<dbReference type="EMBL" id="JAVRJZ010000011">
    <property type="protein sequence ID" value="KAK2717274.1"/>
    <property type="molecule type" value="Genomic_DNA"/>
</dbReference>
<evidence type="ECO:0000256" key="2">
    <source>
        <dbReference type="ARBA" id="ARBA00011245"/>
    </source>
</evidence>
<dbReference type="PANTHER" id="PTHR13204">
    <property type="entry name" value="PTD012 PROTEIN"/>
    <property type="match status" value="1"/>
</dbReference>
<name>A0AA88HVY5_ARTSF</name>
<gene>
    <name evidence="8" type="ORF">QYM36_007410</name>
</gene>
<evidence type="ECO:0000256" key="5">
    <source>
        <dbReference type="ARBA" id="ARBA00022833"/>
    </source>
</evidence>
<organism evidence="8 9">
    <name type="scientific">Artemia franciscana</name>
    <name type="common">Brine shrimp</name>
    <name type="synonym">Artemia sanfranciscana</name>
    <dbReference type="NCBI Taxonomy" id="6661"/>
    <lineage>
        <taxon>Eukaryota</taxon>
        <taxon>Metazoa</taxon>
        <taxon>Ecdysozoa</taxon>
        <taxon>Arthropoda</taxon>
        <taxon>Crustacea</taxon>
        <taxon>Branchiopoda</taxon>
        <taxon>Anostraca</taxon>
        <taxon>Artemiidae</taxon>
        <taxon>Artemia</taxon>
    </lineage>
</organism>
<proteinExistence type="predicted"/>
<dbReference type="SMART" id="SM01168">
    <property type="entry name" value="DUF1907"/>
    <property type="match status" value="1"/>
</dbReference>
<evidence type="ECO:0000256" key="6">
    <source>
        <dbReference type="ARBA" id="ARBA00023242"/>
    </source>
</evidence>
<dbReference type="AlphaFoldDB" id="A0AA88HVY5"/>
<evidence type="ECO:0000313" key="8">
    <source>
        <dbReference type="EMBL" id="KAK2717274.1"/>
    </source>
</evidence>
<keyword evidence="3" id="KW-0479">Metal-binding</keyword>
<comment type="subcellular location">
    <subcellularLocation>
        <location evidence="1">Nucleus</location>
    </subcellularLocation>
</comment>
<reference evidence="8" key="1">
    <citation type="submission" date="2023-07" db="EMBL/GenBank/DDBJ databases">
        <title>Chromosome-level genome assembly of Artemia franciscana.</title>
        <authorList>
            <person name="Jo E."/>
        </authorList>
    </citation>
    <scope>NUCLEOTIDE SEQUENCE</scope>
    <source>
        <tissue evidence="8">Whole body</tissue>
    </source>
</reference>
<dbReference type="SUPFAM" id="SSF117856">
    <property type="entry name" value="AF0104/ALDC/Ptd012-like"/>
    <property type="match status" value="1"/>
</dbReference>
<evidence type="ECO:0000256" key="1">
    <source>
        <dbReference type="ARBA" id="ARBA00004123"/>
    </source>
</evidence>
<accession>A0AA88HVY5</accession>
<keyword evidence="9" id="KW-1185">Reference proteome</keyword>
<dbReference type="CDD" id="cd17298">
    <property type="entry name" value="DUF1907"/>
    <property type="match status" value="1"/>
</dbReference>
<comment type="subunit">
    <text evidence="2">Monomer.</text>
</comment>